<sequence>MPPRRANAKNANAAPPVPDQEVSNAEFRNAIQMLAQSVANQNNQRITGNYRVELASYQLKYVAYIWAQMNKFLYGVLNLVKTECGNSMLLGDMNISRLMTHAQQVEGDKLREHAKESMKARIGNYEYSQQKSGGGNCSQFQQKSSTPTPSSVSVPSSKF</sequence>
<evidence type="ECO:0000256" key="1">
    <source>
        <dbReference type="SAM" id="MobiDB-lite"/>
    </source>
</evidence>
<organism evidence="2 3">
    <name type="scientific">Solanum pinnatisectum</name>
    <name type="common">tansyleaf nightshade</name>
    <dbReference type="NCBI Taxonomy" id="50273"/>
    <lineage>
        <taxon>Eukaryota</taxon>
        <taxon>Viridiplantae</taxon>
        <taxon>Streptophyta</taxon>
        <taxon>Embryophyta</taxon>
        <taxon>Tracheophyta</taxon>
        <taxon>Spermatophyta</taxon>
        <taxon>Magnoliopsida</taxon>
        <taxon>eudicotyledons</taxon>
        <taxon>Gunneridae</taxon>
        <taxon>Pentapetalae</taxon>
        <taxon>asterids</taxon>
        <taxon>lamiids</taxon>
        <taxon>Solanales</taxon>
        <taxon>Solanaceae</taxon>
        <taxon>Solanoideae</taxon>
        <taxon>Solaneae</taxon>
        <taxon>Solanum</taxon>
    </lineage>
</organism>
<feature type="compositionally biased region" description="Low complexity" evidence="1">
    <location>
        <begin position="138"/>
        <end position="159"/>
    </location>
</feature>
<dbReference type="EMBL" id="JAWPEI010000001">
    <property type="protein sequence ID" value="KAK4737393.1"/>
    <property type="molecule type" value="Genomic_DNA"/>
</dbReference>
<dbReference type="AlphaFoldDB" id="A0AAV9MHE6"/>
<proteinExistence type="predicted"/>
<name>A0AAV9MHE6_9SOLN</name>
<accession>A0AAV9MHE6</accession>
<feature type="region of interest" description="Disordered" evidence="1">
    <location>
        <begin position="1"/>
        <end position="20"/>
    </location>
</feature>
<protein>
    <recommendedName>
        <fullName evidence="4">Gag-pol polyprotein</fullName>
    </recommendedName>
</protein>
<reference evidence="2 3" key="1">
    <citation type="submission" date="2023-10" db="EMBL/GenBank/DDBJ databases">
        <title>Genome-Wide Identification Analysis in wild type Solanum Pinnatisectum Reveals Some Genes Defensing Phytophthora Infestans.</title>
        <authorList>
            <person name="Sun C."/>
        </authorList>
    </citation>
    <scope>NUCLEOTIDE SEQUENCE [LARGE SCALE GENOMIC DNA]</scope>
    <source>
        <strain evidence="2">LQN</strain>
        <tissue evidence="2">Leaf</tissue>
    </source>
</reference>
<dbReference type="Proteomes" id="UP001311915">
    <property type="component" value="Unassembled WGS sequence"/>
</dbReference>
<gene>
    <name evidence="2" type="ORF">R3W88_001090</name>
</gene>
<feature type="region of interest" description="Disordered" evidence="1">
    <location>
        <begin position="129"/>
        <end position="159"/>
    </location>
</feature>
<comment type="caution">
    <text evidence="2">The sequence shown here is derived from an EMBL/GenBank/DDBJ whole genome shotgun (WGS) entry which is preliminary data.</text>
</comment>
<evidence type="ECO:0008006" key="4">
    <source>
        <dbReference type="Google" id="ProtNLM"/>
    </source>
</evidence>
<feature type="compositionally biased region" description="Low complexity" evidence="1">
    <location>
        <begin position="1"/>
        <end position="14"/>
    </location>
</feature>
<keyword evidence="3" id="KW-1185">Reference proteome</keyword>
<evidence type="ECO:0000313" key="3">
    <source>
        <dbReference type="Proteomes" id="UP001311915"/>
    </source>
</evidence>
<evidence type="ECO:0000313" key="2">
    <source>
        <dbReference type="EMBL" id="KAK4737393.1"/>
    </source>
</evidence>